<gene>
    <name evidence="1" type="ORF">K3G42_022334</name>
</gene>
<reference evidence="1" key="1">
    <citation type="submission" date="2021-08" db="EMBL/GenBank/DDBJ databases">
        <title>The first chromosome-level gecko genome reveals the dynamic sex chromosomes of Neotropical dwarf geckos (Sphaerodactylidae: Sphaerodactylus).</title>
        <authorList>
            <person name="Pinto B.J."/>
            <person name="Keating S.E."/>
            <person name="Gamble T."/>
        </authorList>
    </citation>
    <scope>NUCLEOTIDE SEQUENCE</scope>
    <source>
        <strain evidence="1">TG3544</strain>
    </source>
</reference>
<comment type="caution">
    <text evidence="1">The sequence shown here is derived from an EMBL/GenBank/DDBJ whole genome shotgun (WGS) entry which is preliminary data.</text>
</comment>
<dbReference type="Proteomes" id="UP000827872">
    <property type="component" value="Linkage Group LG02"/>
</dbReference>
<proteinExistence type="predicted"/>
<organism evidence="1 2">
    <name type="scientific">Sphaerodactylus townsendi</name>
    <dbReference type="NCBI Taxonomy" id="933632"/>
    <lineage>
        <taxon>Eukaryota</taxon>
        <taxon>Metazoa</taxon>
        <taxon>Chordata</taxon>
        <taxon>Craniata</taxon>
        <taxon>Vertebrata</taxon>
        <taxon>Euteleostomi</taxon>
        <taxon>Lepidosauria</taxon>
        <taxon>Squamata</taxon>
        <taxon>Bifurcata</taxon>
        <taxon>Gekkota</taxon>
        <taxon>Sphaerodactylidae</taxon>
        <taxon>Sphaerodactylus</taxon>
    </lineage>
</organism>
<name>A0ACB8G268_9SAUR</name>
<evidence type="ECO:0000313" key="1">
    <source>
        <dbReference type="EMBL" id="KAH8013811.1"/>
    </source>
</evidence>
<dbReference type="EMBL" id="CM037615">
    <property type="protein sequence ID" value="KAH8013811.1"/>
    <property type="molecule type" value="Genomic_DNA"/>
</dbReference>
<sequence length="228" mass="25321">MLCFESAQLDSFDYFADLWKYGVLALSILLLLVALIILTCQLCECQKLSKAGKERKYANEACNGITQENGFLGESLPSSFHDTAQHPYYSLKNQKIQKELKKFGIVLSPSSARSDNMGGDVDIPDRIQGKLRFSLLYNKKRLELLLMITGALGLPSQGCTNIFIQVKLLSCVSCQLPGLQNIIHEWQTQVVKNCSSPAFGDQFVCTLQEADLAKSSIKLEYLGSLIIV</sequence>
<accession>A0ACB8G268</accession>
<keyword evidence="2" id="KW-1185">Reference proteome</keyword>
<evidence type="ECO:0000313" key="2">
    <source>
        <dbReference type="Proteomes" id="UP000827872"/>
    </source>
</evidence>
<protein>
    <submittedName>
        <fullName evidence="1">Uncharacterized protein</fullName>
    </submittedName>
</protein>